<dbReference type="SUPFAM" id="SSF53223">
    <property type="entry name" value="Aminoacid dehydrogenase-like, N-terminal domain"/>
    <property type="match status" value="1"/>
</dbReference>
<keyword evidence="3" id="KW-1185">Reference proteome</keyword>
<comment type="caution">
    <text evidence="2">The sequence shown here is derived from an EMBL/GenBank/DDBJ whole genome shotgun (WGS) entry which is preliminary data.</text>
</comment>
<organism evidence="2 3">
    <name type="scientific">Tanacetum coccineum</name>
    <dbReference type="NCBI Taxonomy" id="301880"/>
    <lineage>
        <taxon>Eukaryota</taxon>
        <taxon>Viridiplantae</taxon>
        <taxon>Streptophyta</taxon>
        <taxon>Embryophyta</taxon>
        <taxon>Tracheophyta</taxon>
        <taxon>Spermatophyta</taxon>
        <taxon>Magnoliopsida</taxon>
        <taxon>eudicotyledons</taxon>
        <taxon>Gunneridae</taxon>
        <taxon>Pentapetalae</taxon>
        <taxon>asterids</taxon>
        <taxon>campanulids</taxon>
        <taxon>Asterales</taxon>
        <taxon>Asteraceae</taxon>
        <taxon>Asteroideae</taxon>
        <taxon>Anthemideae</taxon>
        <taxon>Anthemidinae</taxon>
        <taxon>Tanacetum</taxon>
    </lineage>
</organism>
<evidence type="ECO:0000313" key="3">
    <source>
        <dbReference type="Proteomes" id="UP001151760"/>
    </source>
</evidence>
<proteinExistence type="predicted"/>
<dbReference type="Pfam" id="PF00390">
    <property type="entry name" value="malic"/>
    <property type="match status" value="1"/>
</dbReference>
<dbReference type="Gene3D" id="3.40.50.10380">
    <property type="entry name" value="Malic enzyme, N-terminal domain"/>
    <property type="match status" value="1"/>
</dbReference>
<reference evidence="2" key="2">
    <citation type="submission" date="2022-01" db="EMBL/GenBank/DDBJ databases">
        <authorList>
            <person name="Yamashiro T."/>
            <person name="Shiraishi A."/>
            <person name="Satake H."/>
            <person name="Nakayama K."/>
        </authorList>
    </citation>
    <scope>NUCLEOTIDE SEQUENCE</scope>
</reference>
<dbReference type="Proteomes" id="UP001151760">
    <property type="component" value="Unassembled WGS sequence"/>
</dbReference>
<dbReference type="InterPro" id="IPR037062">
    <property type="entry name" value="Malic_N_dom_sf"/>
</dbReference>
<feature type="domain" description="Malic enzyme N-terminal" evidence="1">
    <location>
        <begin position="94"/>
        <end position="137"/>
    </location>
</feature>
<evidence type="ECO:0000259" key="1">
    <source>
        <dbReference type="Pfam" id="PF00390"/>
    </source>
</evidence>
<dbReference type="EMBL" id="BQNB010010886">
    <property type="protein sequence ID" value="GJS83246.1"/>
    <property type="molecule type" value="Genomic_DNA"/>
</dbReference>
<protein>
    <submittedName>
        <fullName evidence="2">DOG1 domain-containing protein</fullName>
    </submittedName>
</protein>
<reference evidence="2" key="1">
    <citation type="journal article" date="2022" name="Int. J. Mol. Sci.">
        <title>Draft Genome of Tanacetum Coccineum: Genomic Comparison of Closely Related Tanacetum-Family Plants.</title>
        <authorList>
            <person name="Yamashiro T."/>
            <person name="Shiraishi A."/>
            <person name="Nakayama K."/>
            <person name="Satake H."/>
        </authorList>
    </citation>
    <scope>NUCLEOTIDE SEQUENCE</scope>
</reference>
<dbReference type="InterPro" id="IPR046346">
    <property type="entry name" value="Aminoacid_DH-like_N_sf"/>
</dbReference>
<sequence>MHGDWMLRDSKAVEILTRASRARQMLNSVAALREKLHFHKDQLWKDKAKVQEMGADLKVRFESLELSMDEVNIDGDKHDLGFRGQNQPLKLKVNQYYTLLGISQTQKVLEVLKNLPERSIQVIVVGERILGLGDFGVWEFQLGNSLYIPHLEELGLLRLLRWNNQAPIDAGRDVGPSMSYTGGGDGHCVNGCNVGYYTGGVGAYSVGAYGECYPSGYWVGGFS</sequence>
<evidence type="ECO:0000313" key="2">
    <source>
        <dbReference type="EMBL" id="GJS83246.1"/>
    </source>
</evidence>
<name>A0ABQ4Z0R6_9ASTR</name>
<dbReference type="InterPro" id="IPR012301">
    <property type="entry name" value="Malic_N_dom"/>
</dbReference>
<gene>
    <name evidence="2" type="ORF">Tco_0749787</name>
</gene>
<accession>A0ABQ4Z0R6</accession>